<name>A0ABT5S5U4_9FLAO</name>
<dbReference type="EMBL" id="JAOSLC020000002">
    <property type="protein sequence ID" value="MDD7913460.1"/>
    <property type="molecule type" value="Genomic_DNA"/>
</dbReference>
<dbReference type="Proteomes" id="UP001151478">
    <property type="component" value="Unassembled WGS sequence"/>
</dbReference>
<dbReference type="CDD" id="cd00130">
    <property type="entry name" value="PAS"/>
    <property type="match status" value="1"/>
</dbReference>
<evidence type="ECO:0000313" key="2">
    <source>
        <dbReference type="Proteomes" id="UP001151478"/>
    </source>
</evidence>
<organism evidence="1 2">
    <name type="scientific">Polaribacter ponticola</name>
    <dbReference type="NCBI Taxonomy" id="2978475"/>
    <lineage>
        <taxon>Bacteria</taxon>
        <taxon>Pseudomonadati</taxon>
        <taxon>Bacteroidota</taxon>
        <taxon>Flavobacteriia</taxon>
        <taxon>Flavobacteriales</taxon>
        <taxon>Flavobacteriaceae</taxon>
    </lineage>
</organism>
<accession>A0ABT5S5U4</accession>
<dbReference type="InterPro" id="IPR000014">
    <property type="entry name" value="PAS"/>
</dbReference>
<dbReference type="InterPro" id="IPR035965">
    <property type="entry name" value="PAS-like_dom_sf"/>
</dbReference>
<reference evidence="1" key="1">
    <citation type="submission" date="2023-02" db="EMBL/GenBank/DDBJ databases">
        <title>Polaribacter ponticola sp. nov., isolated from seawater.</title>
        <authorList>
            <person name="Baek J.H."/>
            <person name="Kim J.M."/>
            <person name="Choi D.G."/>
            <person name="Jeon C.O."/>
        </authorList>
    </citation>
    <scope>NUCLEOTIDE SEQUENCE</scope>
    <source>
        <strain evidence="1">MSW5</strain>
    </source>
</reference>
<dbReference type="Gene3D" id="3.30.450.20">
    <property type="entry name" value="PAS domain"/>
    <property type="match status" value="1"/>
</dbReference>
<proteinExistence type="predicted"/>
<dbReference type="RefSeq" id="WP_274270168.1">
    <property type="nucleotide sequence ID" value="NZ_JAOSLC020000002.1"/>
</dbReference>
<protein>
    <submittedName>
        <fullName evidence="1">Uncharacterized protein</fullName>
    </submittedName>
</protein>
<evidence type="ECO:0000313" key="1">
    <source>
        <dbReference type="EMBL" id="MDD7913460.1"/>
    </source>
</evidence>
<comment type="caution">
    <text evidence="1">The sequence shown here is derived from an EMBL/GenBank/DDBJ whole genome shotgun (WGS) entry which is preliminary data.</text>
</comment>
<keyword evidence="2" id="KW-1185">Reference proteome</keyword>
<gene>
    <name evidence="1" type="ORF">N5A56_003065</name>
</gene>
<sequence>MKKLTLKLRKLLYFISNIEKRHKMMTYGALLLLTMLGYLLRSENKNVNVNSATLKENNLHLKEQMLFFNKSYESLPLPVWQKVKRGNHFIMQYVNPEYVKRFGHLFNYDPLAQIGKNNFELFPEKYAQDFYEKDISVAITGDKLEVMGSIIGKDGKPLFANTIKWREIRNNKDTLIYGMVKEFFKSKE</sequence>
<dbReference type="SUPFAM" id="SSF55785">
    <property type="entry name" value="PYP-like sensor domain (PAS domain)"/>
    <property type="match status" value="1"/>
</dbReference>